<dbReference type="PANTHER" id="PTHR22950">
    <property type="entry name" value="AMINO ACID TRANSPORTER"/>
    <property type="match status" value="1"/>
</dbReference>
<dbReference type="PANTHER" id="PTHR22950:SF692">
    <property type="entry name" value="TRANSMEMBRANE AMINO ACID TRANSPORTER FAMILY PROTEIN"/>
    <property type="match status" value="1"/>
</dbReference>
<dbReference type="OrthoDB" id="655540at2759"/>
<feature type="transmembrane region" description="Helical" evidence="9">
    <location>
        <begin position="388"/>
        <end position="411"/>
    </location>
</feature>
<evidence type="ECO:0000256" key="3">
    <source>
        <dbReference type="ARBA" id="ARBA00022448"/>
    </source>
</evidence>
<evidence type="ECO:0000256" key="8">
    <source>
        <dbReference type="SAM" id="MobiDB-lite"/>
    </source>
</evidence>
<dbReference type="AlphaFoldDB" id="A0A166AXA3"/>
<evidence type="ECO:0000256" key="4">
    <source>
        <dbReference type="ARBA" id="ARBA00022692"/>
    </source>
</evidence>
<feature type="compositionally biased region" description="Polar residues" evidence="8">
    <location>
        <begin position="91"/>
        <end position="114"/>
    </location>
</feature>
<evidence type="ECO:0000256" key="9">
    <source>
        <dbReference type="SAM" id="Phobius"/>
    </source>
</evidence>
<dbReference type="STRING" id="436010.A0A166AXA3"/>
<feature type="transmembrane region" description="Helical" evidence="9">
    <location>
        <begin position="250"/>
        <end position="273"/>
    </location>
</feature>
<keyword evidence="7 9" id="KW-0472">Membrane</keyword>
<dbReference type="Pfam" id="PF01490">
    <property type="entry name" value="Aa_trans"/>
    <property type="match status" value="1"/>
</dbReference>
<feature type="transmembrane region" description="Helical" evidence="9">
    <location>
        <begin position="524"/>
        <end position="542"/>
    </location>
</feature>
<organism evidence="11 12">
    <name type="scientific">Athelia psychrophila</name>
    <dbReference type="NCBI Taxonomy" id="1759441"/>
    <lineage>
        <taxon>Eukaryota</taxon>
        <taxon>Fungi</taxon>
        <taxon>Dikarya</taxon>
        <taxon>Basidiomycota</taxon>
        <taxon>Agaricomycotina</taxon>
        <taxon>Agaricomycetes</taxon>
        <taxon>Agaricomycetidae</taxon>
        <taxon>Atheliales</taxon>
        <taxon>Atheliaceae</taxon>
        <taxon>Athelia</taxon>
    </lineage>
</organism>
<feature type="transmembrane region" description="Helical" evidence="9">
    <location>
        <begin position="313"/>
        <end position="331"/>
    </location>
</feature>
<keyword evidence="4 9" id="KW-0812">Transmembrane</keyword>
<comment type="similarity">
    <text evidence="2">Belongs to the amino acid/polyamine transporter 2 family.</text>
</comment>
<evidence type="ECO:0000256" key="2">
    <source>
        <dbReference type="ARBA" id="ARBA00008066"/>
    </source>
</evidence>
<keyword evidence="5" id="KW-0029">Amino-acid transport</keyword>
<keyword evidence="12" id="KW-1185">Reference proteome</keyword>
<feature type="transmembrane region" description="Helical" evidence="9">
    <location>
        <begin position="554"/>
        <end position="576"/>
    </location>
</feature>
<proteinExistence type="inferred from homology"/>
<gene>
    <name evidence="11" type="ORF">FIBSPDRAFT_870672</name>
</gene>
<dbReference type="GO" id="GO:0015179">
    <property type="term" value="F:L-amino acid transmembrane transporter activity"/>
    <property type="evidence" value="ECO:0007669"/>
    <property type="project" value="TreeGrafter"/>
</dbReference>
<keyword evidence="3" id="KW-0813">Transport</keyword>
<dbReference type="GO" id="GO:0005774">
    <property type="term" value="C:vacuolar membrane"/>
    <property type="evidence" value="ECO:0007669"/>
    <property type="project" value="TreeGrafter"/>
</dbReference>
<evidence type="ECO:0000256" key="7">
    <source>
        <dbReference type="ARBA" id="ARBA00023136"/>
    </source>
</evidence>
<dbReference type="Proteomes" id="UP000076532">
    <property type="component" value="Unassembled WGS sequence"/>
</dbReference>
<accession>A0A166AXA3</accession>
<dbReference type="InterPro" id="IPR013057">
    <property type="entry name" value="AA_transpt_TM"/>
</dbReference>
<feature type="domain" description="Amino acid transporter transmembrane" evidence="10">
    <location>
        <begin position="172"/>
        <end position="576"/>
    </location>
</feature>
<feature type="compositionally biased region" description="Polar residues" evidence="8">
    <location>
        <begin position="36"/>
        <end position="45"/>
    </location>
</feature>
<evidence type="ECO:0000259" key="10">
    <source>
        <dbReference type="Pfam" id="PF01490"/>
    </source>
</evidence>
<protein>
    <recommendedName>
        <fullName evidence="10">Amino acid transporter transmembrane domain-containing protein</fullName>
    </recommendedName>
</protein>
<keyword evidence="6 9" id="KW-1133">Transmembrane helix</keyword>
<comment type="subcellular location">
    <subcellularLocation>
        <location evidence="1">Membrane</location>
        <topology evidence="1">Multi-pass membrane protein</topology>
    </subcellularLocation>
</comment>
<reference evidence="11 12" key="1">
    <citation type="journal article" date="2016" name="Mol. Biol. Evol.">
        <title>Comparative Genomics of Early-Diverging Mushroom-Forming Fungi Provides Insights into the Origins of Lignocellulose Decay Capabilities.</title>
        <authorList>
            <person name="Nagy L.G."/>
            <person name="Riley R."/>
            <person name="Tritt A."/>
            <person name="Adam C."/>
            <person name="Daum C."/>
            <person name="Floudas D."/>
            <person name="Sun H."/>
            <person name="Yadav J.S."/>
            <person name="Pangilinan J."/>
            <person name="Larsson K.H."/>
            <person name="Matsuura K."/>
            <person name="Barry K."/>
            <person name="Labutti K."/>
            <person name="Kuo R."/>
            <person name="Ohm R.A."/>
            <person name="Bhattacharya S.S."/>
            <person name="Shirouzu T."/>
            <person name="Yoshinaga Y."/>
            <person name="Martin F.M."/>
            <person name="Grigoriev I.V."/>
            <person name="Hibbett D.S."/>
        </authorList>
    </citation>
    <scope>NUCLEOTIDE SEQUENCE [LARGE SCALE GENOMIC DNA]</scope>
    <source>
        <strain evidence="11 12">CBS 109695</strain>
    </source>
</reference>
<name>A0A166AXA3_9AGAM</name>
<evidence type="ECO:0000256" key="6">
    <source>
        <dbReference type="ARBA" id="ARBA00022989"/>
    </source>
</evidence>
<evidence type="ECO:0000256" key="5">
    <source>
        <dbReference type="ARBA" id="ARBA00022970"/>
    </source>
</evidence>
<feature type="transmembrane region" description="Helical" evidence="9">
    <location>
        <begin position="179"/>
        <end position="201"/>
    </location>
</feature>
<evidence type="ECO:0000256" key="1">
    <source>
        <dbReference type="ARBA" id="ARBA00004141"/>
    </source>
</evidence>
<feature type="transmembrane region" description="Helical" evidence="9">
    <location>
        <begin position="207"/>
        <end position="229"/>
    </location>
</feature>
<feature type="transmembrane region" description="Helical" evidence="9">
    <location>
        <begin position="351"/>
        <end position="376"/>
    </location>
</feature>
<feature type="compositionally biased region" description="Acidic residues" evidence="8">
    <location>
        <begin position="47"/>
        <end position="71"/>
    </location>
</feature>
<sequence length="578" mass="62416">MTSIPSNFAFGSATSSYSVRDAIASYRRAQYFPNANVPSPSNISGSPDDESGIVPLDDDEEEEEEEEEEEFVQSPRENTTDDYDWDDMLPQPSTQHGAYHTRTQPHVASSSSERTPLLRTALSFSDGSRPAVAFSPPALNAVAQPSGGHPKPLRRKSSSASTKVIPHTYGGKSTYGQTLFNAIAILLGIGMLSEPLAYAYAGWIGGTLLIIFYGCITCYTAKILAHIILDDPRLRSYADIGRKAFGPMATPLTSALFCLELFALSVVLVTLYADSFHEVAPSYSADTYKILGLVVLIPTVFMPLSLLSYASMIGIFSTLSIIAVIFIDGFSKKEGPGSLWSPAETQPGIESIGALGVAFGLFMAGFSGHAVIPSLARDMVDPKEFDHMINWAFIIATFVYALIGSAGYLMFGINVSEEVSRDLLNTPGYNPFLNKAALWMLVISPLSKFALSTRPLNITLEIMLGLETTPPPMSPDQLDSKTSNVIPAHQRNQKLKRVLTVVERVAFTFLSVGVSILVPDFSSVMAFLGSFSAFMLCVIGPVCAKSALAGRLGFWDAILLIIAVVMAVWGTVAAFWSV</sequence>
<evidence type="ECO:0000313" key="11">
    <source>
        <dbReference type="EMBL" id="KZP12050.1"/>
    </source>
</evidence>
<feature type="region of interest" description="Disordered" evidence="8">
    <location>
        <begin position="139"/>
        <end position="163"/>
    </location>
</feature>
<feature type="transmembrane region" description="Helical" evidence="9">
    <location>
        <begin position="498"/>
        <end position="518"/>
    </location>
</feature>
<feature type="region of interest" description="Disordered" evidence="8">
    <location>
        <begin position="32"/>
        <end position="115"/>
    </location>
</feature>
<evidence type="ECO:0000313" key="12">
    <source>
        <dbReference type="Proteomes" id="UP000076532"/>
    </source>
</evidence>
<dbReference type="EMBL" id="KV417653">
    <property type="protein sequence ID" value="KZP12050.1"/>
    <property type="molecule type" value="Genomic_DNA"/>
</dbReference>